<sequence>MTLWTILSPKQLSLLQKQKNSQQPLLLHSTTTTLQDKSQIRPCMEYCWYIWGGSSNDALSLLDKVQKRIVNIVELALADNLQPLSHCCNFGSLSLFYKYYNGHCSKELVFLVPSTKIHSRVTRHSIESHPFSVTVPKCSKNAYSSSFFLQHQLFGIRFLHHVFLIHIICNPDSYNL</sequence>
<dbReference type="RefSeq" id="XP_065654651.1">
    <property type="nucleotide sequence ID" value="XM_065798579.1"/>
</dbReference>
<organism evidence="1 2">
    <name type="scientific">Hydra vulgaris</name>
    <name type="common">Hydra</name>
    <name type="synonym">Hydra attenuata</name>
    <dbReference type="NCBI Taxonomy" id="6087"/>
    <lineage>
        <taxon>Eukaryota</taxon>
        <taxon>Metazoa</taxon>
        <taxon>Cnidaria</taxon>
        <taxon>Hydrozoa</taxon>
        <taxon>Hydroidolina</taxon>
        <taxon>Anthoathecata</taxon>
        <taxon>Aplanulata</taxon>
        <taxon>Hydridae</taxon>
        <taxon>Hydra</taxon>
    </lineage>
</organism>
<name>A0ABM4BZH5_HYDVU</name>
<reference evidence="2" key="1">
    <citation type="submission" date="2025-08" db="UniProtKB">
        <authorList>
            <consortium name="RefSeq"/>
        </authorList>
    </citation>
    <scope>IDENTIFICATION</scope>
</reference>
<protein>
    <submittedName>
        <fullName evidence="2">Uncharacterized protein LOC136081276</fullName>
    </submittedName>
</protein>
<evidence type="ECO:0000313" key="2">
    <source>
        <dbReference type="RefSeq" id="XP_065654651.1"/>
    </source>
</evidence>
<gene>
    <name evidence="2" type="primary">LOC136081276</name>
</gene>
<dbReference type="GeneID" id="136081276"/>
<accession>A0ABM4BZH5</accession>
<keyword evidence="1" id="KW-1185">Reference proteome</keyword>
<evidence type="ECO:0000313" key="1">
    <source>
        <dbReference type="Proteomes" id="UP001652625"/>
    </source>
</evidence>
<dbReference type="Proteomes" id="UP001652625">
    <property type="component" value="Chromosome 06"/>
</dbReference>
<proteinExistence type="predicted"/>